<gene>
    <name evidence="1" type="ORF">S03H2_15938</name>
</gene>
<dbReference type="Gene3D" id="3.40.50.300">
    <property type="entry name" value="P-loop containing nucleotide triphosphate hydrolases"/>
    <property type="match status" value="1"/>
</dbReference>
<accession>X1EWP5</accession>
<dbReference type="AlphaFoldDB" id="X1EWP5"/>
<dbReference type="EMBL" id="BARU01008114">
    <property type="protein sequence ID" value="GAH36967.1"/>
    <property type="molecule type" value="Genomic_DNA"/>
</dbReference>
<dbReference type="InterPro" id="IPR027417">
    <property type="entry name" value="P-loop_NTPase"/>
</dbReference>
<proteinExistence type="predicted"/>
<protein>
    <recommendedName>
        <fullName evidence="2">Orc1-like AAA ATPase domain-containing protein</fullName>
    </recommendedName>
</protein>
<reference evidence="1" key="1">
    <citation type="journal article" date="2014" name="Front. Microbiol.">
        <title>High frequency of phylogenetically diverse reductive dehalogenase-homologous genes in deep subseafloor sedimentary metagenomes.</title>
        <authorList>
            <person name="Kawai M."/>
            <person name="Futagami T."/>
            <person name="Toyoda A."/>
            <person name="Takaki Y."/>
            <person name="Nishi S."/>
            <person name="Hori S."/>
            <person name="Arai W."/>
            <person name="Tsubouchi T."/>
            <person name="Morono Y."/>
            <person name="Uchiyama I."/>
            <person name="Ito T."/>
            <person name="Fujiyama A."/>
            <person name="Inagaki F."/>
            <person name="Takami H."/>
        </authorList>
    </citation>
    <scope>NUCLEOTIDE SEQUENCE</scope>
    <source>
        <strain evidence="1">Expedition CK06-06</strain>
    </source>
</reference>
<feature type="non-terminal residue" evidence="1">
    <location>
        <position position="268"/>
    </location>
</feature>
<organism evidence="1">
    <name type="scientific">marine sediment metagenome</name>
    <dbReference type="NCBI Taxonomy" id="412755"/>
    <lineage>
        <taxon>unclassified sequences</taxon>
        <taxon>metagenomes</taxon>
        <taxon>ecological metagenomes</taxon>
    </lineage>
</organism>
<name>X1EWP5_9ZZZZ</name>
<evidence type="ECO:0000313" key="1">
    <source>
        <dbReference type="EMBL" id="GAH36967.1"/>
    </source>
</evidence>
<sequence length="268" mass="30838">MPPQKESRYLVHRKDEYDALVKASGIVVLHGPARCGKTTLLKKLAEDDKGIHIEFRRSDTPETFLKRLTQRISKFAAVEQDVYNACLEFLKALDSLEAGLPALVKARFTPGDFLESLFARRVPIVDVFLRHLRDPKLTVYVDGFDQVATRQEIVDLTLDILAEAQSPMVLGVRDETLDSLDLTDRLPIDTQYVRLDRFTEAETKRLLDARGIEWDPEVHRRWRGDPGWLYLATEEAATLEELRTIMPGPVANEHRRAYRRLSRQQKQC</sequence>
<evidence type="ECO:0008006" key="2">
    <source>
        <dbReference type="Google" id="ProtNLM"/>
    </source>
</evidence>
<comment type="caution">
    <text evidence="1">The sequence shown here is derived from an EMBL/GenBank/DDBJ whole genome shotgun (WGS) entry which is preliminary data.</text>
</comment>
<dbReference type="SUPFAM" id="SSF52540">
    <property type="entry name" value="P-loop containing nucleoside triphosphate hydrolases"/>
    <property type="match status" value="1"/>
</dbReference>